<comment type="subcellular location">
    <subcellularLocation>
        <location evidence="1">Nucleus</location>
    </subcellularLocation>
</comment>
<evidence type="ECO:0000313" key="8">
    <source>
        <dbReference type="EMBL" id="KAJ8049103.1"/>
    </source>
</evidence>
<evidence type="ECO:0000256" key="2">
    <source>
        <dbReference type="ARBA" id="ARBA00022448"/>
    </source>
</evidence>
<evidence type="ECO:0000259" key="7">
    <source>
        <dbReference type="Pfam" id="PF23354"/>
    </source>
</evidence>
<feature type="domain" description="NUP160 helical" evidence="5">
    <location>
        <begin position="568"/>
        <end position="798"/>
    </location>
</feature>
<evidence type="ECO:0000259" key="5">
    <source>
        <dbReference type="Pfam" id="PF23345"/>
    </source>
</evidence>
<dbReference type="InterPro" id="IPR021717">
    <property type="entry name" value="Nucleoporin_Nup160"/>
</dbReference>
<dbReference type="Pfam" id="PF23354">
    <property type="entry name" value="TPR_NUP160_120_M"/>
    <property type="match status" value="1"/>
</dbReference>
<dbReference type="GO" id="GO:0005643">
    <property type="term" value="C:nuclear pore"/>
    <property type="evidence" value="ECO:0007669"/>
    <property type="project" value="UniProtKB-ARBA"/>
</dbReference>
<dbReference type="Pfam" id="PF23347">
    <property type="entry name" value="TPR_Nup160_C"/>
    <property type="match status" value="1"/>
</dbReference>
<proteinExistence type="predicted"/>
<sequence length="1417" mass="158286">MALSGVYREVSFIKGENCHWKDLTINTGASQPVLQDVNYPDCSGGFCFRQPSRSSSRSDASHTYQRTIFWRTSHTTLELLEMSASHNLMGNALRLNFQDTPIVPRVCIQETYSEVVVMVTTISGVYRLLFPHPSKIQKTDIQQSTVPIPSIFANASVTQFRDASNFHEFNHGGSVAFDLQSSSAWLTSEGKAWFALGTKGGSLLLVCLSPIGLKGVSFQEEVREASIMQRLWSGIVPGAMRRGQEAPDTPHSVVVHPFEQHTVAFTICRDHRLRAWSCSNNECIISLDLMELLSSGSEVTEEPPLLHHEIRVAQGGPFHNPILGVFLSLSKSNVFLILQPFIEAGRYQLKHLATIYGVKGHTLIDFTLNDSDLVAVWSLPTGDSLTQQFTFKSSKRRGWMTVEGEAPPPAEVEVPVTMEPREAYMDAIFYPGRFSTCCIAKALHTYSRAVGSAPITSTIYSDVDALREEVSGVIENEIQQKVGGGVVSQEDYRQLLEQSLARFYACCLEYQRVADKPGGLVRDMSTGATFIVKKDTVSVLVSSDHVIQSPDQVRPKDLCRSSWLQEEDVSLAQDIWQIYESVKILQELAPLDHYEALVGSKDMVQITAKTIASKLFSSPDISELTQSLENLHQPSSALKLLTEMLDLAEGKPEGLLPPDDFIYSAIPDVRLFVATSTRMLAVSFTQMAECRFKFTLDLLLLESIMQIMGLLPNSDSKLQWELQDNLIPGTAQLMQAYLSLYRASQWTSTPVMTGSVEASIQQMAALEISDMNIGGSATGSPSIGAFDGPTHPTLVELFIAGIGGVHMRAILGQGGSQLKSWNALTYHAVLTLGKLMWPVSASFIFPEFLMNKCQYTNVEKYVRLLDGWCEWNCASRRFILGHSYLNLGSPEKAVVCFTQAAHMATREDFLLRKILPTDELEGKRVDTVYHIKVIRLLEQFSVPNLVIEYSQSALSFAMAGDANIPTLWTKIFKHQLELGHQDEAYSAITANPDPEIRRDCLRQFVVVLCDRGQSKDLVQFPYIDLHDEMVAILEERARCVDLETNNYYDLLYSFHIHRGNYRKAASAMYEHASRLAVELPGVESLETQCTCYLATLNTLRIVDPKYQWIVKPVAVLVEPKLEDLIGASPKRDYDGDPRDEPVTKREVKVIEMADIEREYLLLSARKKLVMFDTEYSLLAGSPLSVDETVASLVRAGLFDCAIEVCQSFKVPLNAVFESLASKCVRVSRSGADNKTWQWLSANSLSKLHCSKESSPADLAWQLLKVYLERHHCPGDSTHYKVVTTKLLSLGFTLPQWLIRSLKLVDCPALLRLYISYDKLEDATLLAIELIDAVTGELGDGYKDFGMKDPLRSTAPSVWLPYSSLDHILLALQKSKDPSLHGLYQTLNGKMVQYQEQARRVSQEMVQIAVRRQQVMVG</sequence>
<protein>
    <recommendedName>
        <fullName evidence="10">Nuclear pore complex protein Nup160</fullName>
    </recommendedName>
</protein>
<evidence type="ECO:0000313" key="9">
    <source>
        <dbReference type="Proteomes" id="UP001152320"/>
    </source>
</evidence>
<dbReference type="Proteomes" id="UP001152320">
    <property type="component" value="Chromosome 1"/>
</dbReference>
<feature type="domain" description="Nucleoporin Nup120/160 beta-propeller" evidence="4">
    <location>
        <begin position="66"/>
        <end position="545"/>
    </location>
</feature>
<evidence type="ECO:0000256" key="1">
    <source>
        <dbReference type="ARBA" id="ARBA00004123"/>
    </source>
</evidence>
<reference evidence="8" key="1">
    <citation type="submission" date="2021-10" db="EMBL/GenBank/DDBJ databases">
        <title>Tropical sea cucumber genome reveals ecological adaptation and Cuvierian tubules defense mechanism.</title>
        <authorList>
            <person name="Chen T."/>
        </authorList>
    </citation>
    <scope>NUCLEOTIDE SEQUENCE</scope>
    <source>
        <strain evidence="8">Nanhai2018</strain>
        <tissue evidence="8">Muscle</tissue>
    </source>
</reference>
<dbReference type="PANTHER" id="PTHR21286:SF0">
    <property type="entry name" value="NUCLEAR PORE COMPLEX PROTEIN NUP160"/>
    <property type="match status" value="1"/>
</dbReference>
<dbReference type="EMBL" id="JAIZAY010000001">
    <property type="protein sequence ID" value="KAJ8049103.1"/>
    <property type="molecule type" value="Genomic_DNA"/>
</dbReference>
<evidence type="ECO:0008006" key="10">
    <source>
        <dbReference type="Google" id="ProtNLM"/>
    </source>
</evidence>
<keyword evidence="9" id="KW-1185">Reference proteome</keyword>
<evidence type="ECO:0000259" key="6">
    <source>
        <dbReference type="Pfam" id="PF23347"/>
    </source>
</evidence>
<evidence type="ECO:0000256" key="3">
    <source>
        <dbReference type="ARBA" id="ARBA00023242"/>
    </source>
</evidence>
<dbReference type="InterPro" id="IPR056547">
    <property type="entry name" value="NUP160_helical"/>
</dbReference>
<dbReference type="Pfam" id="PF11715">
    <property type="entry name" value="Beta-prop_Nup120_160"/>
    <property type="match status" value="1"/>
</dbReference>
<dbReference type="Pfam" id="PF23345">
    <property type="entry name" value="NUP160_helical"/>
    <property type="match status" value="1"/>
</dbReference>
<dbReference type="GO" id="GO:0017056">
    <property type="term" value="F:structural constituent of nuclear pore"/>
    <property type="evidence" value="ECO:0007669"/>
    <property type="project" value="TreeGrafter"/>
</dbReference>
<dbReference type="InterPro" id="IPR056535">
    <property type="entry name" value="TPR_NUP160_M"/>
</dbReference>
<name>A0A9Q1CQM6_HOLLE</name>
<keyword evidence="2" id="KW-0813">Transport</keyword>
<dbReference type="OrthoDB" id="67716at2759"/>
<accession>A0A9Q1CQM6</accession>
<dbReference type="PANTHER" id="PTHR21286">
    <property type="entry name" value="NUCLEAR PORE COMPLEX PROTEIN NUP160"/>
    <property type="match status" value="1"/>
</dbReference>
<feature type="domain" description="NUP160 middle TPR" evidence="7">
    <location>
        <begin position="837"/>
        <end position="1100"/>
    </location>
</feature>
<keyword evidence="3" id="KW-0539">Nucleus</keyword>
<gene>
    <name evidence="8" type="ORF">HOLleu_01694</name>
</gene>
<comment type="caution">
    <text evidence="8">The sequence shown here is derived from an EMBL/GenBank/DDBJ whole genome shotgun (WGS) entry which is preliminary data.</text>
</comment>
<evidence type="ECO:0000259" key="4">
    <source>
        <dbReference type="Pfam" id="PF11715"/>
    </source>
</evidence>
<organism evidence="8 9">
    <name type="scientific">Holothuria leucospilota</name>
    <name type="common">Black long sea cucumber</name>
    <name type="synonym">Mertensiothuria leucospilota</name>
    <dbReference type="NCBI Taxonomy" id="206669"/>
    <lineage>
        <taxon>Eukaryota</taxon>
        <taxon>Metazoa</taxon>
        <taxon>Echinodermata</taxon>
        <taxon>Eleutherozoa</taxon>
        <taxon>Echinozoa</taxon>
        <taxon>Holothuroidea</taxon>
        <taxon>Aspidochirotacea</taxon>
        <taxon>Aspidochirotida</taxon>
        <taxon>Holothuriidae</taxon>
        <taxon>Holothuria</taxon>
    </lineage>
</organism>
<feature type="domain" description="NUP160 C-terminal TPR" evidence="6">
    <location>
        <begin position="1151"/>
        <end position="1407"/>
    </location>
</feature>
<dbReference type="InterPro" id="IPR059141">
    <property type="entry name" value="Beta-prop_Nup120_160"/>
</dbReference>
<dbReference type="InterPro" id="IPR056536">
    <property type="entry name" value="TPR_NUP160_C"/>
</dbReference>